<dbReference type="InterPro" id="IPR006124">
    <property type="entry name" value="Metalloenzyme"/>
</dbReference>
<dbReference type="CDD" id="cd16010">
    <property type="entry name" value="iPGM"/>
    <property type="match status" value="1"/>
</dbReference>
<dbReference type="Pfam" id="PF01676">
    <property type="entry name" value="Metalloenzyme"/>
    <property type="match status" value="1"/>
</dbReference>
<dbReference type="EMBL" id="JBDODL010000375">
    <property type="protein sequence ID" value="MES1919710.1"/>
    <property type="molecule type" value="Genomic_DNA"/>
</dbReference>
<evidence type="ECO:0000259" key="1">
    <source>
        <dbReference type="Pfam" id="PF01676"/>
    </source>
</evidence>
<feature type="domain" description="Metalloenzyme" evidence="1">
    <location>
        <begin position="139"/>
        <end position="354"/>
    </location>
</feature>
<dbReference type="Gene3D" id="3.40.720.10">
    <property type="entry name" value="Alkaline Phosphatase, subunit A"/>
    <property type="match status" value="1"/>
</dbReference>
<protein>
    <recommendedName>
        <fullName evidence="1">Metalloenzyme domain-containing protein</fullName>
    </recommendedName>
</protein>
<proteinExistence type="predicted"/>
<keyword evidence="3" id="KW-1185">Reference proteome</keyword>
<organism evidence="2 3">
    <name type="scientific">Bonamia ostreae</name>
    <dbReference type="NCBI Taxonomy" id="126728"/>
    <lineage>
        <taxon>Eukaryota</taxon>
        <taxon>Sar</taxon>
        <taxon>Rhizaria</taxon>
        <taxon>Endomyxa</taxon>
        <taxon>Ascetosporea</taxon>
        <taxon>Haplosporida</taxon>
        <taxon>Bonamia</taxon>
    </lineage>
</organism>
<dbReference type="InterPro" id="IPR005995">
    <property type="entry name" value="Pgm_bpd_ind"/>
</dbReference>
<gene>
    <name evidence="2" type="ORF">MHBO_001492</name>
</gene>
<dbReference type="PANTHER" id="PTHR31637:SF0">
    <property type="entry name" value="2,3-BISPHOSPHOGLYCERATE-INDEPENDENT PHOSPHOGLYCERATE MUTASE"/>
    <property type="match status" value="1"/>
</dbReference>
<accession>A0ABV2AJ71</accession>
<dbReference type="PANTHER" id="PTHR31637">
    <property type="entry name" value="2,3-BISPHOSPHOGLYCERATE-INDEPENDENT PHOSPHOGLYCERATE MUTASE"/>
    <property type="match status" value="1"/>
</dbReference>
<dbReference type="SUPFAM" id="SSF64158">
    <property type="entry name" value="2,3-Bisphosphoglycerate-independent phosphoglycerate mutase, substrate-binding domain"/>
    <property type="match status" value="1"/>
</dbReference>
<dbReference type="InterPro" id="IPR036646">
    <property type="entry name" value="PGAM_B_sf"/>
</dbReference>
<evidence type="ECO:0000313" key="3">
    <source>
        <dbReference type="Proteomes" id="UP001439008"/>
    </source>
</evidence>
<name>A0ABV2AJ71_9EUKA</name>
<dbReference type="Proteomes" id="UP001439008">
    <property type="component" value="Unassembled WGS sequence"/>
</dbReference>
<dbReference type="Gene3D" id="3.40.1450.10">
    <property type="entry name" value="BPG-independent phosphoglycerate mutase, domain B"/>
    <property type="match status" value="1"/>
</dbReference>
<reference evidence="2 3" key="1">
    <citation type="journal article" date="2024" name="BMC Biol.">
        <title>Comparative genomics of Ascetosporea gives new insight into the evolutionary basis for animal parasitism in Rhizaria.</title>
        <authorList>
            <person name="Hiltunen Thoren M."/>
            <person name="Onut-Brannstrom I."/>
            <person name="Alfjorden A."/>
            <person name="Peckova H."/>
            <person name="Swords F."/>
            <person name="Hooper C."/>
            <person name="Holzer A.S."/>
            <person name="Bass D."/>
            <person name="Burki F."/>
        </authorList>
    </citation>
    <scope>NUCLEOTIDE SEQUENCE [LARGE SCALE GENOMIC DNA]</scope>
    <source>
        <strain evidence="2">20-A016</strain>
    </source>
</reference>
<dbReference type="InterPro" id="IPR017850">
    <property type="entry name" value="Alkaline_phosphatase_core_sf"/>
</dbReference>
<dbReference type="NCBIfam" id="TIGR01307">
    <property type="entry name" value="pgm_bpd_ind"/>
    <property type="match status" value="1"/>
</dbReference>
<comment type="caution">
    <text evidence="2">The sequence shown here is derived from an EMBL/GenBank/DDBJ whole genome shotgun (WGS) entry which is preliminary data.</text>
</comment>
<dbReference type="SUPFAM" id="SSF53649">
    <property type="entry name" value="Alkaline phosphatase-like"/>
    <property type="match status" value="1"/>
</dbReference>
<evidence type="ECO:0000313" key="2">
    <source>
        <dbReference type="EMBL" id="MES1919710.1"/>
    </source>
</evidence>
<sequence length="368" mass="41922">MDGRDTAPNSGTKYLKRLINFTKEQNYGKLSTIIGRFYAMDRDNRWERIERAYDLLVNGNGEQIEHSLKGVEAFTKKNYEKKIFDEMMEPATLLNPEEGKIQSNDVLIFIDFRSDRMRQIVETFGKKPSFKTEQILSDLGVYQMTEYNKDFNLPVLFPPDYVKNVLSEWIAEKGLKQFHSAETEKYAHVTFFFNGRCEKPFKNETRKLVPSPQVKTYNLKPEMSMDGVKEAVIDAMDLKYDFIMCNFAPPDMVGHTGDYKATLKAVEETDRCVGECVKAAKENGYVMLVTADHGNAEEMIDDRGDPKTSHNCNRVPFALVQPVLENGLKLGLKGDGKSSLRDVAPTVCDLMGLDVPVEMQGRSLLTRE</sequence>